<dbReference type="SUPFAM" id="SSF48065">
    <property type="entry name" value="DBL homology domain (DH-domain)"/>
    <property type="match status" value="1"/>
</dbReference>
<proteinExistence type="predicted"/>
<dbReference type="SUPFAM" id="SSF52113">
    <property type="entry name" value="BRCT domain"/>
    <property type="match status" value="2"/>
</dbReference>
<sequence>MGALSYAGAYTMWSFAATGPPKVTENVNDGGQCRRRTGKFKVELLESVDGREYLDQSEVVYLCDDFMSSEFNNLNAREKRILGPTVVFECASACKELPLPRKNRPLYCWSMKGVTVWNTGLTKNETKHILALVHFMGGSVRKDITEFATHMIARTVKGEKYRCAVSAGKQVMHPDWVEECWQKRNVPNSSALSKIFVSKHLLRPFCGLRIALHGFIESETGHMGEQIAPLGGTDVPISDPQVTHLVIDHMNMEGKSMPDKPNSTCHVVTAEWFWVSIQLGVCANEALYCLEGGGGGGNNARRQSRKRSALSPAPSEPLRSSRKTNLRKSSSQDGWLSLEALESSNVSETLPDHIFSTDDIEALLLDSPRKSSSMSKRQQVCMELLQTERNYVEVLRIILKTFKEPLESMHDEELLTKSELTLIFGKIPPLLAVHENICHELVNLVSHWSEERPIGAVWLKAARELQRVYPSFINSFDAAKELLKECDRTKPKFHAFLKACQTRSECQRQTLVELLIRPVQRLGSVQLLLKDILKRTDKSNGDFEQLQQAIQSIEGVLK</sequence>
<dbReference type="InterPro" id="IPR001357">
    <property type="entry name" value="BRCT_dom"/>
</dbReference>
<feature type="domain" description="BRCT" evidence="3">
    <location>
        <begin position="111"/>
        <end position="186"/>
    </location>
</feature>
<dbReference type="PROSITE" id="PS50010">
    <property type="entry name" value="DH_2"/>
    <property type="match status" value="1"/>
</dbReference>
<evidence type="ECO:0000259" key="3">
    <source>
        <dbReference type="PROSITE" id="PS50172"/>
    </source>
</evidence>
<dbReference type="InterPro" id="IPR001331">
    <property type="entry name" value="GDS_CDC24_CS"/>
</dbReference>
<dbReference type="SMART" id="SM00292">
    <property type="entry name" value="BRCT"/>
    <property type="match status" value="2"/>
</dbReference>
<reference evidence="5" key="1">
    <citation type="submission" date="2022-11" db="UniProtKB">
        <authorList>
            <consortium name="WormBaseParasite"/>
        </authorList>
    </citation>
    <scope>IDENTIFICATION</scope>
</reference>
<dbReference type="GO" id="GO:0035556">
    <property type="term" value="P:intracellular signal transduction"/>
    <property type="evidence" value="ECO:0007669"/>
    <property type="project" value="InterPro"/>
</dbReference>
<dbReference type="GO" id="GO:0005096">
    <property type="term" value="F:GTPase activator activity"/>
    <property type="evidence" value="ECO:0007669"/>
    <property type="project" value="InterPro"/>
</dbReference>
<dbReference type="InterPro" id="IPR036420">
    <property type="entry name" value="BRCT_dom_sf"/>
</dbReference>
<accession>A0A914WN09</accession>
<protein>
    <submittedName>
        <fullName evidence="5">Protein ECT2</fullName>
    </submittedName>
</protein>
<dbReference type="GO" id="GO:0007399">
    <property type="term" value="P:nervous system development"/>
    <property type="evidence" value="ECO:0007669"/>
    <property type="project" value="TreeGrafter"/>
</dbReference>
<dbReference type="GO" id="GO:0005634">
    <property type="term" value="C:nucleus"/>
    <property type="evidence" value="ECO:0007669"/>
    <property type="project" value="InterPro"/>
</dbReference>
<dbReference type="Proteomes" id="UP000887566">
    <property type="component" value="Unplaced"/>
</dbReference>
<evidence type="ECO:0000313" key="5">
    <source>
        <dbReference type="WBParaSite" id="PSAMB.scaffold467size70330.g6238.t1"/>
    </source>
</evidence>
<name>A0A914WN09_9BILA</name>
<dbReference type="Pfam" id="PF12738">
    <property type="entry name" value="PTCB-BRCT"/>
    <property type="match status" value="1"/>
</dbReference>
<dbReference type="WBParaSite" id="PSAMB.scaffold467size70330.g6238.t1">
    <property type="protein sequence ID" value="PSAMB.scaffold467size70330.g6238.t1"/>
    <property type="gene ID" value="PSAMB.scaffold467size70330.g6238"/>
</dbReference>
<dbReference type="SMART" id="SM00325">
    <property type="entry name" value="RhoGEF"/>
    <property type="match status" value="1"/>
</dbReference>
<feature type="domain" description="DH" evidence="2">
    <location>
        <begin position="376"/>
        <end position="558"/>
    </location>
</feature>
<dbReference type="AlphaFoldDB" id="A0A914WN09"/>
<dbReference type="PANTHER" id="PTHR16777">
    <property type="entry name" value="PROTEIN ECT2"/>
    <property type="match status" value="1"/>
</dbReference>
<dbReference type="PROSITE" id="PS50172">
    <property type="entry name" value="BRCT"/>
    <property type="match status" value="2"/>
</dbReference>
<organism evidence="4 5">
    <name type="scientific">Plectus sambesii</name>
    <dbReference type="NCBI Taxonomy" id="2011161"/>
    <lineage>
        <taxon>Eukaryota</taxon>
        <taxon>Metazoa</taxon>
        <taxon>Ecdysozoa</taxon>
        <taxon>Nematoda</taxon>
        <taxon>Chromadorea</taxon>
        <taxon>Plectida</taxon>
        <taxon>Plectina</taxon>
        <taxon>Plectoidea</taxon>
        <taxon>Plectidae</taxon>
        <taxon>Plectus</taxon>
    </lineage>
</organism>
<dbReference type="GO" id="GO:0000281">
    <property type="term" value="P:mitotic cytokinesis"/>
    <property type="evidence" value="ECO:0007669"/>
    <property type="project" value="TreeGrafter"/>
</dbReference>
<keyword evidence="4" id="KW-1185">Reference proteome</keyword>
<evidence type="ECO:0000313" key="4">
    <source>
        <dbReference type="Proteomes" id="UP000887566"/>
    </source>
</evidence>
<evidence type="ECO:0000259" key="2">
    <source>
        <dbReference type="PROSITE" id="PS50010"/>
    </source>
</evidence>
<dbReference type="GO" id="GO:0005938">
    <property type="term" value="C:cell cortex"/>
    <property type="evidence" value="ECO:0007669"/>
    <property type="project" value="TreeGrafter"/>
</dbReference>
<dbReference type="Gene3D" id="1.20.900.10">
    <property type="entry name" value="Dbl homology (DH) domain"/>
    <property type="match status" value="1"/>
</dbReference>
<feature type="region of interest" description="Disordered" evidence="1">
    <location>
        <begin position="296"/>
        <end position="331"/>
    </location>
</feature>
<dbReference type="GO" id="GO:2000431">
    <property type="term" value="P:regulation of cytokinesis, actomyosin contractile ring assembly"/>
    <property type="evidence" value="ECO:0007669"/>
    <property type="project" value="InterPro"/>
</dbReference>
<dbReference type="PROSITE" id="PS00741">
    <property type="entry name" value="DH_1"/>
    <property type="match status" value="1"/>
</dbReference>
<dbReference type="InterPro" id="IPR049396">
    <property type="entry name" value="ECT2_BRCT0"/>
</dbReference>
<dbReference type="CDD" id="cd00160">
    <property type="entry name" value="RhoGEF"/>
    <property type="match status" value="1"/>
</dbReference>
<dbReference type="InterPro" id="IPR000219">
    <property type="entry name" value="DH_dom"/>
</dbReference>
<feature type="domain" description="BRCT" evidence="3">
    <location>
        <begin position="200"/>
        <end position="290"/>
    </location>
</feature>
<dbReference type="Gene3D" id="3.40.50.10190">
    <property type="entry name" value="BRCT domain"/>
    <property type="match status" value="3"/>
</dbReference>
<dbReference type="PANTHER" id="PTHR16777:SF2">
    <property type="entry name" value="PROTEIN ECT2"/>
    <property type="match status" value="1"/>
</dbReference>
<dbReference type="Pfam" id="PF00621">
    <property type="entry name" value="RhoGEF"/>
    <property type="match status" value="1"/>
</dbReference>
<dbReference type="InterPro" id="IPR035899">
    <property type="entry name" value="DBL_dom_sf"/>
</dbReference>
<evidence type="ECO:0000256" key="1">
    <source>
        <dbReference type="SAM" id="MobiDB-lite"/>
    </source>
</evidence>
<dbReference type="Pfam" id="PF21243">
    <property type="entry name" value="ECT2_BRCT0"/>
    <property type="match status" value="1"/>
</dbReference>
<dbReference type="InterPro" id="IPR026817">
    <property type="entry name" value="Ect2"/>
</dbReference>
<dbReference type="GO" id="GO:0005085">
    <property type="term" value="F:guanyl-nucleotide exchange factor activity"/>
    <property type="evidence" value="ECO:0007669"/>
    <property type="project" value="InterPro"/>
</dbReference>